<dbReference type="InterPro" id="IPR010182">
    <property type="entry name" value="ArgE/DapE"/>
</dbReference>
<dbReference type="PROSITE" id="PS00758">
    <property type="entry name" value="ARGE_DAPE_CPG2_1"/>
    <property type="match status" value="1"/>
</dbReference>
<keyword evidence="8" id="KW-0378">Hydrolase</keyword>
<dbReference type="GO" id="GO:0046872">
    <property type="term" value="F:metal ion binding"/>
    <property type="evidence" value="ECO:0007669"/>
    <property type="project" value="UniProtKB-KW"/>
</dbReference>
<comment type="catalytic activity">
    <reaction evidence="11">
        <text>N-succinyl-(2S,6S)-2,6-diaminopimelate + H2O = (2S,6S)-2,6-diaminopimelate + succinate</text>
        <dbReference type="Rhea" id="RHEA:22608"/>
        <dbReference type="ChEBI" id="CHEBI:15377"/>
        <dbReference type="ChEBI" id="CHEBI:30031"/>
        <dbReference type="ChEBI" id="CHEBI:57609"/>
        <dbReference type="ChEBI" id="CHEBI:58087"/>
        <dbReference type="EC" id="3.5.1.18"/>
    </reaction>
</comment>
<evidence type="ECO:0000256" key="3">
    <source>
        <dbReference type="ARBA" id="ARBA00005130"/>
    </source>
</evidence>
<accession>A0A927IHF6</accession>
<dbReference type="EC" id="3.5.1.18" evidence="5"/>
<dbReference type="InterPro" id="IPR050072">
    <property type="entry name" value="Peptidase_M20A"/>
</dbReference>
<comment type="pathway">
    <text evidence="3">Amino-acid biosynthesis; L-lysine biosynthesis via DAP pathway; LL-2,6-diaminopimelate from (S)-tetrahydrodipicolinate (succinylase route): step 3/3.</text>
</comment>
<dbReference type="EMBL" id="JACYFG010000007">
    <property type="protein sequence ID" value="MBD5779400.1"/>
    <property type="molecule type" value="Genomic_DNA"/>
</dbReference>
<evidence type="ECO:0000259" key="12">
    <source>
        <dbReference type="Pfam" id="PF07687"/>
    </source>
</evidence>
<evidence type="ECO:0000256" key="4">
    <source>
        <dbReference type="ARBA" id="ARBA00006247"/>
    </source>
</evidence>
<dbReference type="InterPro" id="IPR036264">
    <property type="entry name" value="Bact_exopeptidase_dim_dom"/>
</dbReference>
<dbReference type="SUPFAM" id="SSF55031">
    <property type="entry name" value="Bacterial exopeptidase dimerisation domain"/>
    <property type="match status" value="1"/>
</dbReference>
<dbReference type="AlphaFoldDB" id="A0A927IHF6"/>
<dbReference type="NCBIfam" id="TIGR01910">
    <property type="entry name" value="DapE-ArgE"/>
    <property type="match status" value="1"/>
</dbReference>
<protein>
    <recommendedName>
        <fullName evidence="6">Probable succinyl-diaminopimelate desuccinylase</fullName>
        <ecNumber evidence="5">3.5.1.18</ecNumber>
    </recommendedName>
</protein>
<evidence type="ECO:0000256" key="9">
    <source>
        <dbReference type="ARBA" id="ARBA00022833"/>
    </source>
</evidence>
<evidence type="ECO:0000313" key="13">
    <source>
        <dbReference type="EMBL" id="MBD5779400.1"/>
    </source>
</evidence>
<keyword evidence="10" id="KW-0170">Cobalt</keyword>
<dbReference type="InterPro" id="IPR011650">
    <property type="entry name" value="Peptidase_M20_dimer"/>
</dbReference>
<evidence type="ECO:0000256" key="11">
    <source>
        <dbReference type="ARBA" id="ARBA00051301"/>
    </source>
</evidence>
<dbReference type="Pfam" id="PF07687">
    <property type="entry name" value="M20_dimer"/>
    <property type="match status" value="1"/>
</dbReference>
<dbReference type="InterPro" id="IPR001261">
    <property type="entry name" value="ArgE/DapE_CS"/>
</dbReference>
<keyword evidence="9" id="KW-0862">Zinc</keyword>
<evidence type="ECO:0000313" key="14">
    <source>
        <dbReference type="Proteomes" id="UP000622317"/>
    </source>
</evidence>
<evidence type="ECO:0000256" key="1">
    <source>
        <dbReference type="ARBA" id="ARBA00001941"/>
    </source>
</evidence>
<evidence type="ECO:0000256" key="6">
    <source>
        <dbReference type="ARBA" id="ARBA00016853"/>
    </source>
</evidence>
<evidence type="ECO:0000256" key="5">
    <source>
        <dbReference type="ARBA" id="ARBA00011921"/>
    </source>
</evidence>
<dbReference type="Proteomes" id="UP000622317">
    <property type="component" value="Unassembled WGS sequence"/>
</dbReference>
<dbReference type="InterPro" id="IPR002933">
    <property type="entry name" value="Peptidase_M20"/>
</dbReference>
<reference evidence="13" key="1">
    <citation type="submission" date="2020-09" db="EMBL/GenBank/DDBJ databases">
        <title>Pelagicoccus enzymogenes sp. nov. with an EPS production, isolated from marine sediment.</title>
        <authorList>
            <person name="Feng X."/>
        </authorList>
    </citation>
    <scope>NUCLEOTIDE SEQUENCE</scope>
    <source>
        <strain evidence="13">NFK12</strain>
    </source>
</reference>
<organism evidence="13 14">
    <name type="scientific">Pelagicoccus enzymogenes</name>
    <dbReference type="NCBI Taxonomy" id="2773457"/>
    <lineage>
        <taxon>Bacteria</taxon>
        <taxon>Pseudomonadati</taxon>
        <taxon>Verrucomicrobiota</taxon>
        <taxon>Opitutia</taxon>
        <taxon>Puniceicoccales</taxon>
        <taxon>Pelagicoccaceae</taxon>
        <taxon>Pelagicoccus</taxon>
    </lineage>
</organism>
<evidence type="ECO:0000256" key="7">
    <source>
        <dbReference type="ARBA" id="ARBA00022723"/>
    </source>
</evidence>
<dbReference type="PROSITE" id="PS00759">
    <property type="entry name" value="ARGE_DAPE_CPG2_2"/>
    <property type="match status" value="1"/>
</dbReference>
<comment type="caution">
    <text evidence="13">The sequence shown here is derived from an EMBL/GenBank/DDBJ whole genome shotgun (WGS) entry which is preliminary data.</text>
</comment>
<dbReference type="Gene3D" id="3.30.70.360">
    <property type="match status" value="1"/>
</dbReference>
<gene>
    <name evidence="13" type="ORF">IEN85_07825</name>
</gene>
<evidence type="ECO:0000256" key="8">
    <source>
        <dbReference type="ARBA" id="ARBA00022801"/>
    </source>
</evidence>
<sequence>MKRKFVDEVAALELLRQLVGIESVNPVFGGSGEAAVCEFVSGWLRDRKIAYELQEVFPGRCNVLARVGPEDKPTLLIEAHMDTVGVEGWATGSPFELKQVGQRYFGRGSCDTKASLATFMLVLERFAASPEDLRYGLAFAATVDEESEQAGAGELAKKKDELGLCMAITGEPTCSDLIARHKGVGRYLLSTSGRAAHASTPELGENAIYKAARICLRLEALEAELKERPREREIERGTVNVGVVRGGIGFNVVPDSCRIDVDRRLGTKEDPQDARSELEAICFEEGAGFEVFLERPPLRGEESGAFVQGLRSAAAQAGYEVEQREVPYMTNAVSYEAAGIPSIVFGPGDIAQAHKNDEYIEAGQMLRSLQILETFLSGT</sequence>
<keyword evidence="7" id="KW-0479">Metal-binding</keyword>
<name>A0A927IHF6_9BACT</name>
<comment type="cofactor">
    <cofactor evidence="1">
        <name>Co(2+)</name>
        <dbReference type="ChEBI" id="CHEBI:48828"/>
    </cofactor>
</comment>
<dbReference type="SUPFAM" id="SSF53187">
    <property type="entry name" value="Zn-dependent exopeptidases"/>
    <property type="match status" value="1"/>
</dbReference>
<feature type="domain" description="Peptidase M20 dimerisation" evidence="12">
    <location>
        <begin position="181"/>
        <end position="285"/>
    </location>
</feature>
<dbReference type="RefSeq" id="WP_191616526.1">
    <property type="nucleotide sequence ID" value="NZ_JACYFG010000007.1"/>
</dbReference>
<proteinExistence type="inferred from homology"/>
<dbReference type="GO" id="GO:0009014">
    <property type="term" value="F:succinyl-diaminopimelate desuccinylase activity"/>
    <property type="evidence" value="ECO:0007669"/>
    <property type="project" value="UniProtKB-EC"/>
</dbReference>
<keyword evidence="14" id="KW-1185">Reference proteome</keyword>
<comment type="similarity">
    <text evidence="4">Belongs to the peptidase M20A family.</text>
</comment>
<dbReference type="Pfam" id="PF01546">
    <property type="entry name" value="Peptidase_M20"/>
    <property type="match status" value="1"/>
</dbReference>
<dbReference type="Gene3D" id="3.40.630.10">
    <property type="entry name" value="Zn peptidases"/>
    <property type="match status" value="2"/>
</dbReference>
<evidence type="ECO:0000256" key="10">
    <source>
        <dbReference type="ARBA" id="ARBA00023285"/>
    </source>
</evidence>
<dbReference type="PANTHER" id="PTHR43808">
    <property type="entry name" value="ACETYLORNITHINE DEACETYLASE"/>
    <property type="match status" value="1"/>
</dbReference>
<comment type="cofactor">
    <cofactor evidence="2">
        <name>Zn(2+)</name>
        <dbReference type="ChEBI" id="CHEBI:29105"/>
    </cofactor>
</comment>
<evidence type="ECO:0000256" key="2">
    <source>
        <dbReference type="ARBA" id="ARBA00001947"/>
    </source>
</evidence>